<evidence type="ECO:0000313" key="5">
    <source>
        <dbReference type="EMBL" id="KAK9844687.1"/>
    </source>
</evidence>
<proteinExistence type="inferred from homology"/>
<dbReference type="InterPro" id="IPR013633">
    <property type="entry name" value="NRDE-2"/>
</dbReference>
<name>A0AAW1SFS6_9CHLO</name>
<comment type="subcellular location">
    <subcellularLocation>
        <location evidence="1">Nucleus</location>
    </subcellularLocation>
</comment>
<feature type="region of interest" description="Disordered" evidence="4">
    <location>
        <begin position="540"/>
        <end position="559"/>
    </location>
</feature>
<feature type="region of interest" description="Disordered" evidence="4">
    <location>
        <begin position="1"/>
        <end position="67"/>
    </location>
</feature>
<dbReference type="GO" id="GO:1902369">
    <property type="term" value="P:negative regulation of RNA catabolic process"/>
    <property type="evidence" value="ECO:0007669"/>
    <property type="project" value="TreeGrafter"/>
</dbReference>
<evidence type="ECO:0000256" key="4">
    <source>
        <dbReference type="SAM" id="MobiDB-lite"/>
    </source>
</evidence>
<protein>
    <submittedName>
        <fullName evidence="5">Uncharacterized protein</fullName>
    </submittedName>
</protein>
<dbReference type="EMBL" id="JALJOS010000001">
    <property type="protein sequence ID" value="KAK9844687.1"/>
    <property type="molecule type" value="Genomic_DNA"/>
</dbReference>
<dbReference type="GO" id="GO:0031048">
    <property type="term" value="P:regulatory ncRNA-mediated heterochromatin formation"/>
    <property type="evidence" value="ECO:0007669"/>
    <property type="project" value="TreeGrafter"/>
</dbReference>
<gene>
    <name evidence="5" type="ORF">WJX74_005496</name>
</gene>
<comment type="similarity">
    <text evidence="2">Belongs to the NRDE2 family.</text>
</comment>
<comment type="caution">
    <text evidence="5">The sequence shown here is derived from an EMBL/GenBank/DDBJ whole genome shotgun (WGS) entry which is preliminary data.</text>
</comment>
<dbReference type="Pfam" id="PF08424">
    <property type="entry name" value="NRDE-2"/>
    <property type="match status" value="1"/>
</dbReference>
<feature type="region of interest" description="Disordered" evidence="4">
    <location>
        <begin position="485"/>
        <end position="513"/>
    </location>
</feature>
<evidence type="ECO:0000256" key="3">
    <source>
        <dbReference type="ARBA" id="ARBA00023242"/>
    </source>
</evidence>
<reference evidence="5 6" key="1">
    <citation type="journal article" date="2024" name="Nat. Commun.">
        <title>Phylogenomics reveals the evolutionary origins of lichenization in chlorophyte algae.</title>
        <authorList>
            <person name="Puginier C."/>
            <person name="Libourel C."/>
            <person name="Otte J."/>
            <person name="Skaloud P."/>
            <person name="Haon M."/>
            <person name="Grisel S."/>
            <person name="Petersen M."/>
            <person name="Berrin J.G."/>
            <person name="Delaux P.M."/>
            <person name="Dal Grande F."/>
            <person name="Keller J."/>
        </authorList>
    </citation>
    <scope>NUCLEOTIDE SEQUENCE [LARGE SCALE GENOMIC DNA]</scope>
    <source>
        <strain evidence="5 6">SAG 2145</strain>
    </source>
</reference>
<dbReference type="PANTHER" id="PTHR13471:SF0">
    <property type="entry name" value="NUCLEAR EXOSOME REGULATOR NRDE2"/>
    <property type="match status" value="1"/>
</dbReference>
<evidence type="ECO:0000256" key="2">
    <source>
        <dbReference type="ARBA" id="ARBA00009265"/>
    </source>
</evidence>
<dbReference type="PANTHER" id="PTHR13471">
    <property type="entry name" value="TETRATRICOPEPTIDE-LIKE HELICAL"/>
    <property type="match status" value="1"/>
</dbReference>
<keyword evidence="6" id="KW-1185">Reference proteome</keyword>
<dbReference type="AlphaFoldDB" id="A0AAW1SFS6"/>
<sequence length="1181" mass="129677">MFSSFDLSSFQAQQQDQQAQSHARLQQLAEHSSDSEEEQEIFQAAAPSEATDVRAASSPVHENIDSHKRKHEEMLLHTNQNTEDEVRRADARAAAAGLDVPVEFSFVSETPNLRKLTAKDRTRDPALLGLAHPSIVDKLDYHPPRRKTRHSDLQRRGLTDEDRVQFKSGQVKQIPRFWLKSVSSRTESDKPHHAYLAGVKQQRNQGEAGAPHTMAGRMGLPPPSFVSLQQDKQAARQGLEEWIQGRNTEYLKAMREDRFNLQLCLECNAFQDIALKLRNSYGASKAKRAEHLHRAVELKKAWLIDAPVSLRQDDKWIKAFVSASLQEHKEDHITAQQIWDRLLATELGKHAVAWIDYLQWRRGVSETFHLDTVLQEYGQAMQALAEAREEAVREGLSAKVASMDAGLVDISVAACRLMLQAGHTERGLACIQALLEFACLTNIYAASEHLEQTREHFQAFYESNAAQIGEDGAVGFTSWAAATGRKLPEGLPGENLMEPEAEEEEDPGGWSGWQELATETPAEEAVSEESLQPDKKELAFSESDSDLEDVGHSTEEDEGGSIDDAAALIEAEAAAAAKAPVPRVLKLWAQNEARLDAEEWLPNRLPDAGEESDDQEDASPEILQSRPYGSSYVSFDVIQPLLSLTGSPEQQHKMMMELLELLQLPVGLWRSSNFGSSASQDHFQYQTACLMASLGELSGFDSLRDGSQYGSPAVEAGAALQWAQPLLSEPAWWQVTESRRQFAVRVLQQCLRSKHGHSEHLCRALMIVEAAVITKSARSDPDVEPSRFMANAARARSSAAGLLGEDSGNYNLYAALGWILGLTGQHKEAAKVLNGSLLALEADSQAVQATYRAHLVHTLAEAELRRKSTDAAARALHVLCWLGCRGPFVPFKSSKGGALPVSDDSTLRRARKGFQQALSAEMAGATVQGLPPATASLVACWALLEQLQDRDAPAGSQIKGLDAATGIIHNALSACNLQDRRDSATCEILEMRRCALLLEAASKGSCLPARALRAIARALEVCSLLYIRVYPRSPSLLSMHARAGLVAHRGSRLRLDLWTAAEKDPTSHLQWLLLVAVEGHMIAQAPRLVDVLKRAVDAGGPLAAPLLHRLLVACAAQMHKMDKGRATRCLTACPGVRSLWLEALPFAGSHKPEAGIQAVRQKGLRIRSNYMEAVYEASLAV</sequence>
<accession>A0AAW1SFS6</accession>
<evidence type="ECO:0000313" key="6">
    <source>
        <dbReference type="Proteomes" id="UP001438707"/>
    </source>
</evidence>
<feature type="compositionally biased region" description="Low complexity" evidence="4">
    <location>
        <begin position="1"/>
        <end position="28"/>
    </location>
</feature>
<keyword evidence="3" id="KW-0539">Nucleus</keyword>
<feature type="compositionally biased region" description="Acidic residues" evidence="4">
    <location>
        <begin position="497"/>
        <end position="507"/>
    </location>
</feature>
<dbReference type="GO" id="GO:0071013">
    <property type="term" value="C:catalytic step 2 spliceosome"/>
    <property type="evidence" value="ECO:0007669"/>
    <property type="project" value="TreeGrafter"/>
</dbReference>
<evidence type="ECO:0000256" key="1">
    <source>
        <dbReference type="ARBA" id="ARBA00004123"/>
    </source>
</evidence>
<organism evidence="5 6">
    <name type="scientific">Apatococcus lobatus</name>
    <dbReference type="NCBI Taxonomy" id="904363"/>
    <lineage>
        <taxon>Eukaryota</taxon>
        <taxon>Viridiplantae</taxon>
        <taxon>Chlorophyta</taxon>
        <taxon>core chlorophytes</taxon>
        <taxon>Trebouxiophyceae</taxon>
        <taxon>Chlorellales</taxon>
        <taxon>Chlorellaceae</taxon>
        <taxon>Apatococcus</taxon>
    </lineage>
</organism>
<dbReference type="Proteomes" id="UP001438707">
    <property type="component" value="Unassembled WGS sequence"/>
</dbReference>